<gene>
    <name evidence="7" type="ORF">GCM10023093_10730</name>
</gene>
<dbReference type="InterPro" id="IPR035093">
    <property type="entry name" value="RelE/ParE_toxin_dom_sf"/>
</dbReference>
<accession>A0ABP8NCL8</accession>
<evidence type="ECO:0000256" key="4">
    <source>
        <dbReference type="ARBA" id="ARBA00022759"/>
    </source>
</evidence>
<evidence type="ECO:0000256" key="1">
    <source>
        <dbReference type="ARBA" id="ARBA00008172"/>
    </source>
</evidence>
<dbReference type="PANTHER" id="PTHR38039">
    <property type="entry name" value="TOXIN YOEB"/>
    <property type="match status" value="1"/>
</dbReference>
<name>A0ABP8NCL8_9BACT</name>
<dbReference type="Proteomes" id="UP001500067">
    <property type="component" value="Unassembled WGS sequence"/>
</dbReference>
<proteinExistence type="inferred from homology"/>
<keyword evidence="4" id="KW-0255">Endonuclease</keyword>
<evidence type="ECO:0000256" key="2">
    <source>
        <dbReference type="ARBA" id="ARBA00022649"/>
    </source>
</evidence>
<comment type="caution">
    <text evidence="7">The sequence shown here is derived from an EMBL/GenBank/DDBJ whole genome shotgun (WGS) entry which is preliminary data.</text>
</comment>
<organism evidence="7 8">
    <name type="scientific">Nemorincola caseinilytica</name>
    <dbReference type="NCBI Taxonomy" id="2054315"/>
    <lineage>
        <taxon>Bacteria</taxon>
        <taxon>Pseudomonadati</taxon>
        <taxon>Bacteroidota</taxon>
        <taxon>Chitinophagia</taxon>
        <taxon>Chitinophagales</taxon>
        <taxon>Chitinophagaceae</taxon>
        <taxon>Nemorincola</taxon>
    </lineage>
</organism>
<dbReference type="NCBIfam" id="TIGR02116">
    <property type="entry name" value="toxin_Txe_YoeB"/>
    <property type="match status" value="1"/>
</dbReference>
<keyword evidence="8" id="KW-1185">Reference proteome</keyword>
<evidence type="ECO:0000256" key="6">
    <source>
        <dbReference type="ARBA" id="ARBA00030388"/>
    </source>
</evidence>
<dbReference type="SUPFAM" id="SSF143011">
    <property type="entry name" value="RelE-like"/>
    <property type="match status" value="1"/>
</dbReference>
<keyword evidence="3" id="KW-0540">Nuclease</keyword>
<dbReference type="Pfam" id="PF06769">
    <property type="entry name" value="YoeB_toxin"/>
    <property type="match status" value="1"/>
</dbReference>
<dbReference type="InterPro" id="IPR009614">
    <property type="entry name" value="YoeB_toxin"/>
</dbReference>
<sequence>MEVIFMPTALEDLEFWKRSGSTIILKRIRQLLEAIQKEPFTGIGKPERLKHDWADLWSRRINEEHRLVYKCEQNKVIVYALRYHYKK</sequence>
<keyword evidence="2" id="KW-1277">Toxin-antitoxin system</keyword>
<dbReference type="PANTHER" id="PTHR38039:SF1">
    <property type="entry name" value="TOXIN YOEB"/>
    <property type="match status" value="1"/>
</dbReference>
<evidence type="ECO:0000256" key="3">
    <source>
        <dbReference type="ARBA" id="ARBA00022722"/>
    </source>
</evidence>
<dbReference type="EMBL" id="BAABFA010000008">
    <property type="protein sequence ID" value="GAA4463071.1"/>
    <property type="molecule type" value="Genomic_DNA"/>
</dbReference>
<comment type="similarity">
    <text evidence="1">Belongs to the YoeB family.</text>
</comment>
<evidence type="ECO:0000256" key="5">
    <source>
        <dbReference type="ARBA" id="ARBA00022801"/>
    </source>
</evidence>
<reference evidence="8" key="1">
    <citation type="journal article" date="2019" name="Int. J. Syst. Evol. Microbiol.">
        <title>The Global Catalogue of Microorganisms (GCM) 10K type strain sequencing project: providing services to taxonomists for standard genome sequencing and annotation.</title>
        <authorList>
            <consortium name="The Broad Institute Genomics Platform"/>
            <consortium name="The Broad Institute Genome Sequencing Center for Infectious Disease"/>
            <person name="Wu L."/>
            <person name="Ma J."/>
        </authorList>
    </citation>
    <scope>NUCLEOTIDE SEQUENCE [LARGE SCALE GENOMIC DNA]</scope>
    <source>
        <strain evidence="8">JCM 32105</strain>
    </source>
</reference>
<evidence type="ECO:0000313" key="7">
    <source>
        <dbReference type="EMBL" id="GAA4463071.1"/>
    </source>
</evidence>
<keyword evidence="5" id="KW-0378">Hydrolase</keyword>
<protein>
    <recommendedName>
        <fullName evidence="6">Putative mRNA interferase YoeB</fullName>
    </recommendedName>
</protein>
<evidence type="ECO:0000313" key="8">
    <source>
        <dbReference type="Proteomes" id="UP001500067"/>
    </source>
</evidence>
<dbReference type="Gene3D" id="3.30.2310.20">
    <property type="entry name" value="RelE-like"/>
    <property type="match status" value="1"/>
</dbReference>